<dbReference type="InterPro" id="IPR028081">
    <property type="entry name" value="Leu-bd"/>
</dbReference>
<dbReference type="AlphaFoldDB" id="A0A1X7KEQ6"/>
<dbReference type="PANTHER" id="PTHR30483:SF6">
    <property type="entry name" value="PERIPLASMIC BINDING PROTEIN OF ABC TRANSPORTER FOR NATURAL AMINO ACIDS"/>
    <property type="match status" value="1"/>
</dbReference>
<evidence type="ECO:0000313" key="6">
    <source>
        <dbReference type="Proteomes" id="UP000193355"/>
    </source>
</evidence>
<protein>
    <submittedName>
        <fullName evidence="5">Amino acid/amide ABC transporter substrate-binding protein, HAAT family</fullName>
    </submittedName>
</protein>
<keyword evidence="6" id="KW-1185">Reference proteome</keyword>
<evidence type="ECO:0000259" key="4">
    <source>
        <dbReference type="Pfam" id="PF13458"/>
    </source>
</evidence>
<dbReference type="InterPro" id="IPR051010">
    <property type="entry name" value="BCAA_transport"/>
</dbReference>
<dbReference type="EMBL" id="FXBB01000026">
    <property type="protein sequence ID" value="SMG39594.1"/>
    <property type="molecule type" value="Genomic_DNA"/>
</dbReference>
<feature type="chain" id="PRO_5013231097" evidence="3">
    <location>
        <begin position="22"/>
        <end position="370"/>
    </location>
</feature>
<dbReference type="CDD" id="cd06342">
    <property type="entry name" value="PBP1_ABC_LIVBP-like"/>
    <property type="match status" value="1"/>
</dbReference>
<dbReference type="SUPFAM" id="SSF53822">
    <property type="entry name" value="Periplasmic binding protein-like I"/>
    <property type="match status" value="1"/>
</dbReference>
<dbReference type="PANTHER" id="PTHR30483">
    <property type="entry name" value="LEUCINE-SPECIFIC-BINDING PROTEIN"/>
    <property type="match status" value="1"/>
</dbReference>
<dbReference type="Pfam" id="PF13458">
    <property type="entry name" value="Peripla_BP_6"/>
    <property type="match status" value="1"/>
</dbReference>
<dbReference type="Gene3D" id="3.40.50.2300">
    <property type="match status" value="2"/>
</dbReference>
<evidence type="ECO:0000256" key="1">
    <source>
        <dbReference type="ARBA" id="ARBA00010062"/>
    </source>
</evidence>
<dbReference type="RefSeq" id="WP_159448305.1">
    <property type="nucleotide sequence ID" value="NZ_FXBB01000026.1"/>
</dbReference>
<dbReference type="OrthoDB" id="369860at2"/>
<dbReference type="STRING" id="561720.SAMN06275492_12624"/>
<organism evidence="5 6">
    <name type="scientific">Dethiosulfovibrio salsuginis</name>
    <dbReference type="NCBI Taxonomy" id="561720"/>
    <lineage>
        <taxon>Bacteria</taxon>
        <taxon>Thermotogati</taxon>
        <taxon>Synergistota</taxon>
        <taxon>Synergistia</taxon>
        <taxon>Synergistales</taxon>
        <taxon>Dethiosulfovibrionaceae</taxon>
        <taxon>Dethiosulfovibrio</taxon>
    </lineage>
</organism>
<feature type="signal peptide" evidence="3">
    <location>
        <begin position="1"/>
        <end position="21"/>
    </location>
</feature>
<evidence type="ECO:0000313" key="5">
    <source>
        <dbReference type="EMBL" id="SMG39594.1"/>
    </source>
</evidence>
<proteinExistence type="inferred from homology"/>
<keyword evidence="2 3" id="KW-0732">Signal</keyword>
<sequence length="370" mass="39628">MRIICLVVVFFALFSVPSASAEVPPKIAFIGPLSGHDGHEGLAAKQAFLLAIKQVSDETGKEIVPVVMDDFADPDQAREAALTVASDSSVMAVVAHYHSVCAFATMDVFSSAKLPVIMWAAAHPGISEKGDPYIFQMVPILDDMVLSLGRLMFDRGLRSIALIGERSAYGRRFLSVMAPYLREIGVDVPLVIETSPMLPSYDHLADRVADVAPDGVAYGGFTHEGAMIKMALDRKGLSLTYGVDSSVGEELFCRYAGPAAEGTLGVLPLSPIYLPGGTDFLKGLYGLFPDAVPANYTALAYDAATVVAWSTYRGQSRGREGVREEISRYSGRGLTGLIGFDYLGRAVARPIGAFVVKGGRWLPLRGDRDG</sequence>
<gene>
    <name evidence="5" type="ORF">SAMN06275492_12624</name>
</gene>
<feature type="domain" description="Leucine-binding protein" evidence="4">
    <location>
        <begin position="26"/>
        <end position="311"/>
    </location>
</feature>
<reference evidence="6" key="1">
    <citation type="submission" date="2017-04" db="EMBL/GenBank/DDBJ databases">
        <authorList>
            <person name="Varghese N."/>
            <person name="Submissions S."/>
        </authorList>
    </citation>
    <scope>NUCLEOTIDE SEQUENCE [LARGE SCALE GENOMIC DNA]</scope>
    <source>
        <strain evidence="6">USBA 82</strain>
    </source>
</reference>
<dbReference type="Proteomes" id="UP000193355">
    <property type="component" value="Unassembled WGS sequence"/>
</dbReference>
<dbReference type="InterPro" id="IPR028082">
    <property type="entry name" value="Peripla_BP_I"/>
</dbReference>
<accession>A0A1X7KEQ6</accession>
<evidence type="ECO:0000256" key="3">
    <source>
        <dbReference type="SAM" id="SignalP"/>
    </source>
</evidence>
<name>A0A1X7KEQ6_9BACT</name>
<comment type="similarity">
    <text evidence="1">Belongs to the leucine-binding protein family.</text>
</comment>
<evidence type="ECO:0000256" key="2">
    <source>
        <dbReference type="ARBA" id="ARBA00022729"/>
    </source>
</evidence>